<feature type="coiled-coil region" evidence="16">
    <location>
        <begin position="562"/>
        <end position="610"/>
    </location>
</feature>
<feature type="region of interest" description="Disordered" evidence="17">
    <location>
        <begin position="1"/>
        <end position="56"/>
    </location>
</feature>
<evidence type="ECO:0000256" key="4">
    <source>
        <dbReference type="ARBA" id="ARBA00005555"/>
    </source>
</evidence>
<feature type="compositionally biased region" description="Basic and acidic residues" evidence="17">
    <location>
        <begin position="40"/>
        <end position="56"/>
    </location>
</feature>
<dbReference type="GO" id="GO:0008270">
    <property type="term" value="F:zinc ion binding"/>
    <property type="evidence" value="ECO:0007669"/>
    <property type="project" value="UniProtKB-KW"/>
</dbReference>
<dbReference type="Gene3D" id="3.30.40.10">
    <property type="entry name" value="Zinc/RING finger domain, C3HC4 (zinc finger)"/>
    <property type="match status" value="1"/>
</dbReference>
<dbReference type="STRING" id="692275.N1QL05"/>
<dbReference type="InterPro" id="IPR013083">
    <property type="entry name" value="Znf_RING/FYVE/PHD"/>
</dbReference>
<keyword evidence="12 15" id="KW-0539">Nucleus</keyword>
<dbReference type="GO" id="GO:0033503">
    <property type="term" value="C:HULC complex"/>
    <property type="evidence" value="ECO:0007669"/>
    <property type="project" value="TreeGrafter"/>
</dbReference>
<dbReference type="OrthoDB" id="654191at2759"/>
<dbReference type="PANTHER" id="PTHR23163">
    <property type="entry name" value="RING FINGER PROTEIN-RELATED"/>
    <property type="match status" value="1"/>
</dbReference>
<evidence type="ECO:0000313" key="19">
    <source>
        <dbReference type="EMBL" id="EMF11841.1"/>
    </source>
</evidence>
<accession>N1QL05</accession>
<evidence type="ECO:0000256" key="7">
    <source>
        <dbReference type="ARBA" id="ARBA00022771"/>
    </source>
</evidence>
<feature type="region of interest" description="Disordered" evidence="17">
    <location>
        <begin position="242"/>
        <end position="275"/>
    </location>
</feature>
<dbReference type="GeneID" id="27902855"/>
<keyword evidence="10 15" id="KW-0156">Chromatin regulator</keyword>
<sequence length="738" mass="83088">MTATKTVLPALPSLSKTAMEDRKRSLMNDVEDLAPSRKRLKDENGATMRMDEDKEKQVEDYQKDAIIRQLKEYKRQKRDADEQLVELQRKVTYHDDHIRVVDAWWSQLLDEIRIRVGDELPTPPPSATSAIIGEEIYNRALHFDDVESFSAHLKARSANLKNAIKDLFAKVPSASSPSEEQLQRRLGELLAREKEHAVELKKAIDEKESMYERLEAAMGRYMTAERKLDRAKSSQVQKLERQAIMGSNGDGTSPTTSKAAALPKREHGDSNGELENGVDTAEAEALRKEAIAIADKQKAQVEEIEVENERLTNELSAARTKLASLTDDDYMETSHYKILKSMYEDVVKRVNDLEAFNKQLREETQKLQAERAATRTQVEEETRNHISEVEAANARAETDLARIRHARDQLNSELAVLKASDDIPKSSLALAQEVAEAKDSRISALESKVQRLELQLGEAEAAELDLDGLDVDALRAKVQTLTNQYSLLANELPSLEAAWRKLQATANKKIEDIAHWEDQLSRLAAEKAKADHKYFGAMKAKDTQEAQLRTAKSQNSRSSEIVTQLKDEAAKAKDLCSNYERQLAESKEAYTKLEQQHRTAEQKLKEATFASDGLKKSSEELKTLVAARDKEVLGTSKAKRQAEEDLEKCKARLDDTKKQYDALRKSRAAVNAADSDDWRKVAICPVCSANIRNTVLKTCGHVFCHNCVKDLISNRNRKCPSCARSFGTNDHQTIHLTA</sequence>
<feature type="coiled-coil region" evidence="16">
    <location>
        <begin position="190"/>
        <end position="234"/>
    </location>
</feature>
<dbReference type="OMA" id="YRQMQEY"/>
<keyword evidence="9 15" id="KW-0862">Zinc</keyword>
<dbReference type="GO" id="GO:0005634">
    <property type="term" value="C:nucleus"/>
    <property type="evidence" value="ECO:0007669"/>
    <property type="project" value="UniProtKB-SubCell"/>
</dbReference>
<dbReference type="eggNOG" id="KOG0978">
    <property type="taxonomic scope" value="Eukaryota"/>
</dbReference>
<evidence type="ECO:0000256" key="8">
    <source>
        <dbReference type="ARBA" id="ARBA00022786"/>
    </source>
</evidence>
<dbReference type="Proteomes" id="UP000016931">
    <property type="component" value="Unassembled WGS sequence"/>
</dbReference>
<dbReference type="GO" id="GO:0006325">
    <property type="term" value="P:chromatin organization"/>
    <property type="evidence" value="ECO:0007669"/>
    <property type="project" value="UniProtKB-KW"/>
</dbReference>
<keyword evidence="11 15" id="KW-0175">Coiled coil</keyword>
<proteinExistence type="inferred from homology"/>
<comment type="similarity">
    <text evidence="4 15">Belongs to the BRE1 family.</text>
</comment>
<evidence type="ECO:0000256" key="12">
    <source>
        <dbReference type="ARBA" id="ARBA00023242"/>
    </source>
</evidence>
<dbReference type="InterPro" id="IPR013956">
    <property type="entry name" value="E3_ubiquit_lig_Bre1"/>
</dbReference>
<dbReference type="GO" id="GO:0061630">
    <property type="term" value="F:ubiquitin protein ligase activity"/>
    <property type="evidence" value="ECO:0007669"/>
    <property type="project" value="UniProtKB-EC"/>
</dbReference>
<dbReference type="EMBL" id="KB456265">
    <property type="protein sequence ID" value="EMF11841.1"/>
    <property type="molecule type" value="Genomic_DNA"/>
</dbReference>
<dbReference type="EC" id="2.3.2.27" evidence="15"/>
<organism evidence="19 20">
    <name type="scientific">Sphaerulina musiva (strain SO2202)</name>
    <name type="common">Poplar stem canker fungus</name>
    <name type="synonym">Septoria musiva</name>
    <dbReference type="NCBI Taxonomy" id="692275"/>
    <lineage>
        <taxon>Eukaryota</taxon>
        <taxon>Fungi</taxon>
        <taxon>Dikarya</taxon>
        <taxon>Ascomycota</taxon>
        <taxon>Pezizomycotina</taxon>
        <taxon>Dothideomycetes</taxon>
        <taxon>Dothideomycetidae</taxon>
        <taxon>Mycosphaerellales</taxon>
        <taxon>Mycosphaerellaceae</taxon>
        <taxon>Sphaerulina</taxon>
    </lineage>
</organism>
<keyword evidence="8 15" id="KW-0833">Ubl conjugation pathway</keyword>
<reference evidence="19 20" key="1">
    <citation type="journal article" date="2012" name="PLoS Pathog.">
        <title>Diverse lifestyles and strategies of plant pathogenesis encoded in the genomes of eighteen Dothideomycetes fungi.</title>
        <authorList>
            <person name="Ohm R.A."/>
            <person name="Feau N."/>
            <person name="Henrissat B."/>
            <person name="Schoch C.L."/>
            <person name="Horwitz B.A."/>
            <person name="Barry K.W."/>
            <person name="Condon B.J."/>
            <person name="Copeland A.C."/>
            <person name="Dhillon B."/>
            <person name="Glaser F."/>
            <person name="Hesse C.N."/>
            <person name="Kosti I."/>
            <person name="LaButti K."/>
            <person name="Lindquist E.A."/>
            <person name="Lucas S."/>
            <person name="Salamov A.A."/>
            <person name="Bradshaw R.E."/>
            <person name="Ciuffetti L."/>
            <person name="Hamelin R.C."/>
            <person name="Kema G.H.J."/>
            <person name="Lawrence C."/>
            <person name="Scott J.A."/>
            <person name="Spatafora J.W."/>
            <person name="Turgeon B.G."/>
            <person name="de Wit P.J.G.M."/>
            <person name="Zhong S."/>
            <person name="Goodwin S.B."/>
            <person name="Grigoriev I.V."/>
        </authorList>
    </citation>
    <scope>NUCLEOTIDE SEQUENCE [LARGE SCALE GENOMIC DNA]</scope>
    <source>
        <strain evidence="19 20">SO2202</strain>
    </source>
</reference>
<evidence type="ECO:0000259" key="18">
    <source>
        <dbReference type="PROSITE" id="PS50089"/>
    </source>
</evidence>
<evidence type="ECO:0000256" key="17">
    <source>
        <dbReference type="SAM" id="MobiDB-lite"/>
    </source>
</evidence>
<dbReference type="CDD" id="cd16499">
    <property type="entry name" value="RING-HC_Bre1-like"/>
    <property type="match status" value="1"/>
</dbReference>
<dbReference type="GO" id="GO:0016567">
    <property type="term" value="P:protein ubiquitination"/>
    <property type="evidence" value="ECO:0007669"/>
    <property type="project" value="UniProtKB-UniRule"/>
</dbReference>
<keyword evidence="20" id="KW-1185">Reference proteome</keyword>
<dbReference type="Pfam" id="PF00097">
    <property type="entry name" value="zf-C3HC4"/>
    <property type="match status" value="1"/>
</dbReference>
<comment type="catalytic activity">
    <reaction evidence="1 15">
        <text>S-ubiquitinyl-[E2 ubiquitin-conjugating enzyme]-L-cysteine + [acceptor protein]-L-lysine = [E2 ubiquitin-conjugating enzyme]-L-cysteine + N(6)-ubiquitinyl-[acceptor protein]-L-lysine.</text>
        <dbReference type="EC" id="2.3.2.27"/>
    </reaction>
</comment>
<dbReference type="InterPro" id="IPR018957">
    <property type="entry name" value="Znf_C3HC4_RING-type"/>
</dbReference>
<evidence type="ECO:0000256" key="2">
    <source>
        <dbReference type="ARBA" id="ARBA00004123"/>
    </source>
</evidence>
<evidence type="ECO:0000313" key="20">
    <source>
        <dbReference type="Proteomes" id="UP000016931"/>
    </source>
</evidence>
<dbReference type="InterPro" id="IPR001841">
    <property type="entry name" value="Znf_RING"/>
</dbReference>
<dbReference type="HOGENOM" id="CLU_019713_2_0_1"/>
<comment type="function">
    <text evidence="13">E3 ubiquitin-protein ligase that mediates monoubiquitination of histone H2B to form H2BK123ub1. H2BK123ub1 gives a specific tag for epigenetic transcriptional activation and is also a prerequisite for H3K4me and H3K79me formation.</text>
</comment>
<evidence type="ECO:0000256" key="9">
    <source>
        <dbReference type="ARBA" id="ARBA00022833"/>
    </source>
</evidence>
<dbReference type="PROSITE" id="PS00518">
    <property type="entry name" value="ZF_RING_1"/>
    <property type="match status" value="1"/>
</dbReference>
<feature type="coiled-coil region" evidence="16">
    <location>
        <begin position="287"/>
        <end position="533"/>
    </location>
</feature>
<evidence type="ECO:0000256" key="10">
    <source>
        <dbReference type="ARBA" id="ARBA00022853"/>
    </source>
</evidence>
<evidence type="ECO:0000256" key="14">
    <source>
        <dbReference type="PROSITE-ProRule" id="PRU00175"/>
    </source>
</evidence>
<comment type="pathway">
    <text evidence="3 15">Protein modification; protein ubiquitination.</text>
</comment>
<evidence type="ECO:0000256" key="6">
    <source>
        <dbReference type="ARBA" id="ARBA00022723"/>
    </source>
</evidence>
<evidence type="ECO:0000256" key="13">
    <source>
        <dbReference type="ARBA" id="ARBA00059679"/>
    </source>
</evidence>
<feature type="domain" description="RING-type" evidence="18">
    <location>
        <begin position="684"/>
        <end position="722"/>
    </location>
</feature>
<dbReference type="UniPathway" id="UPA00143"/>
<dbReference type="Pfam" id="PF08647">
    <property type="entry name" value="BRE1"/>
    <property type="match status" value="1"/>
</dbReference>
<evidence type="ECO:0000256" key="5">
    <source>
        <dbReference type="ARBA" id="ARBA00022679"/>
    </source>
</evidence>
<name>N1QL05_SPHMS</name>
<evidence type="ECO:0000256" key="16">
    <source>
        <dbReference type="SAM" id="Coils"/>
    </source>
</evidence>
<dbReference type="SMART" id="SM00184">
    <property type="entry name" value="RING"/>
    <property type="match status" value="1"/>
</dbReference>
<dbReference type="AlphaFoldDB" id="N1QL05"/>
<comment type="subcellular location">
    <subcellularLocation>
        <location evidence="2 15">Nucleus</location>
    </subcellularLocation>
</comment>
<dbReference type="SUPFAM" id="SSF57850">
    <property type="entry name" value="RING/U-box"/>
    <property type="match status" value="1"/>
</dbReference>
<evidence type="ECO:0000256" key="11">
    <source>
        <dbReference type="ARBA" id="ARBA00023054"/>
    </source>
</evidence>
<dbReference type="RefSeq" id="XP_016759962.1">
    <property type="nucleotide sequence ID" value="XM_016905718.1"/>
</dbReference>
<protein>
    <recommendedName>
        <fullName evidence="15">E3 ubiquitin protein ligase</fullName>
        <ecNumber evidence="15">2.3.2.27</ecNumber>
    </recommendedName>
</protein>
<evidence type="ECO:0000256" key="1">
    <source>
        <dbReference type="ARBA" id="ARBA00000900"/>
    </source>
</evidence>
<dbReference type="PANTHER" id="PTHR23163:SF0">
    <property type="entry name" value="E3 UBIQUITIN-PROTEIN LIGASE BRE1"/>
    <property type="match status" value="1"/>
</dbReference>
<feature type="coiled-coil region" evidence="16">
    <location>
        <begin position="639"/>
        <end position="666"/>
    </location>
</feature>
<dbReference type="InterPro" id="IPR058643">
    <property type="entry name" value="BRE1-like_CC"/>
</dbReference>
<gene>
    <name evidence="19" type="ORF">SEPMUDRAFT_149702</name>
</gene>
<feature type="coiled-coil region" evidence="16">
    <location>
        <begin position="63"/>
        <end position="90"/>
    </location>
</feature>
<dbReference type="InterPro" id="IPR017907">
    <property type="entry name" value="Znf_RING_CS"/>
</dbReference>
<evidence type="ECO:0000256" key="3">
    <source>
        <dbReference type="ARBA" id="ARBA00004906"/>
    </source>
</evidence>
<dbReference type="Pfam" id="PF26095">
    <property type="entry name" value="CC_Bre1"/>
    <property type="match status" value="1"/>
</dbReference>
<keyword evidence="6 15" id="KW-0479">Metal-binding</keyword>
<dbReference type="PROSITE" id="PS50089">
    <property type="entry name" value="ZF_RING_2"/>
    <property type="match status" value="1"/>
</dbReference>
<keyword evidence="7 14" id="KW-0863">Zinc-finger</keyword>
<keyword evidence="5 15" id="KW-0808">Transferase</keyword>
<evidence type="ECO:0000256" key="15">
    <source>
        <dbReference type="RuleBase" id="RU365038"/>
    </source>
</evidence>